<name>A0ABC8U409_9AQUA</name>
<comment type="caution">
    <text evidence="2">The sequence shown here is derived from an EMBL/GenBank/DDBJ whole genome shotgun (WGS) entry which is preliminary data.</text>
</comment>
<organism evidence="2 3">
    <name type="scientific">Ilex paraguariensis</name>
    <name type="common">yerba mate</name>
    <dbReference type="NCBI Taxonomy" id="185542"/>
    <lineage>
        <taxon>Eukaryota</taxon>
        <taxon>Viridiplantae</taxon>
        <taxon>Streptophyta</taxon>
        <taxon>Embryophyta</taxon>
        <taxon>Tracheophyta</taxon>
        <taxon>Spermatophyta</taxon>
        <taxon>Magnoliopsida</taxon>
        <taxon>eudicotyledons</taxon>
        <taxon>Gunneridae</taxon>
        <taxon>Pentapetalae</taxon>
        <taxon>asterids</taxon>
        <taxon>campanulids</taxon>
        <taxon>Aquifoliales</taxon>
        <taxon>Aquifoliaceae</taxon>
        <taxon>Ilex</taxon>
    </lineage>
</organism>
<accession>A0ABC8U409</accession>
<feature type="compositionally biased region" description="Basic and acidic residues" evidence="1">
    <location>
        <begin position="22"/>
        <end position="32"/>
    </location>
</feature>
<evidence type="ECO:0000313" key="3">
    <source>
        <dbReference type="Proteomes" id="UP001642360"/>
    </source>
</evidence>
<feature type="region of interest" description="Disordered" evidence="1">
    <location>
        <begin position="12"/>
        <end position="62"/>
    </location>
</feature>
<feature type="region of interest" description="Disordered" evidence="1">
    <location>
        <begin position="69"/>
        <end position="88"/>
    </location>
</feature>
<sequence length="88" mass="9929">MKLFCWWTSCKEGKGKGKRKGKTNDDEVKQKNENGVVVGMKQNENGKPEAEFVDKKQNGNEKLEAEVADTNLNSGKFGDIHDDEVGWR</sequence>
<keyword evidence="3" id="KW-1185">Reference proteome</keyword>
<dbReference type="AlphaFoldDB" id="A0ABC8U409"/>
<protein>
    <submittedName>
        <fullName evidence="2">Uncharacterized protein</fullName>
    </submittedName>
</protein>
<feature type="compositionally biased region" description="Basic and acidic residues" evidence="1">
    <location>
        <begin position="44"/>
        <end position="62"/>
    </location>
</feature>
<dbReference type="EMBL" id="CAUOFW020006391">
    <property type="protein sequence ID" value="CAK9174645.1"/>
    <property type="molecule type" value="Genomic_DNA"/>
</dbReference>
<evidence type="ECO:0000313" key="2">
    <source>
        <dbReference type="EMBL" id="CAK9174645.1"/>
    </source>
</evidence>
<dbReference type="Proteomes" id="UP001642360">
    <property type="component" value="Unassembled WGS sequence"/>
</dbReference>
<proteinExistence type="predicted"/>
<reference evidence="2 3" key="1">
    <citation type="submission" date="2024-02" db="EMBL/GenBank/DDBJ databases">
        <authorList>
            <person name="Vignale AGUSTIN F."/>
            <person name="Sosa J E."/>
            <person name="Modenutti C."/>
        </authorList>
    </citation>
    <scope>NUCLEOTIDE SEQUENCE [LARGE SCALE GENOMIC DNA]</scope>
</reference>
<feature type="compositionally biased region" description="Basic and acidic residues" evidence="1">
    <location>
        <begin position="78"/>
        <end position="88"/>
    </location>
</feature>
<gene>
    <name evidence="2" type="ORF">ILEXP_LOCUS44394</name>
</gene>
<evidence type="ECO:0000256" key="1">
    <source>
        <dbReference type="SAM" id="MobiDB-lite"/>
    </source>
</evidence>